<dbReference type="SUPFAM" id="SSF52540">
    <property type="entry name" value="P-loop containing nucleoside triphosphate hydrolases"/>
    <property type="match status" value="1"/>
</dbReference>
<dbReference type="OrthoDB" id="9794577at2"/>
<feature type="domain" description="AAA" evidence="19">
    <location>
        <begin position="584"/>
        <end position="717"/>
    </location>
</feature>
<dbReference type="Pfam" id="PF13807">
    <property type="entry name" value="GNVR"/>
    <property type="match status" value="1"/>
</dbReference>
<evidence type="ECO:0000256" key="2">
    <source>
        <dbReference type="ARBA" id="ARBA00007316"/>
    </source>
</evidence>
<feature type="domain" description="Polysaccharide chain length determinant N-terminal" evidence="18">
    <location>
        <begin position="21"/>
        <end position="104"/>
    </location>
</feature>
<dbReference type="Pfam" id="PF02706">
    <property type="entry name" value="Wzz"/>
    <property type="match status" value="1"/>
</dbReference>
<keyword evidence="10 21" id="KW-0418">Kinase</keyword>
<keyword evidence="13 17" id="KW-0472">Membrane</keyword>
<dbReference type="EMBL" id="VHIQ01000004">
    <property type="protein sequence ID" value="TPV33353.1"/>
    <property type="molecule type" value="Genomic_DNA"/>
</dbReference>
<evidence type="ECO:0000256" key="11">
    <source>
        <dbReference type="ARBA" id="ARBA00022840"/>
    </source>
</evidence>
<dbReference type="Pfam" id="PF13614">
    <property type="entry name" value="AAA_31"/>
    <property type="match status" value="1"/>
</dbReference>
<evidence type="ECO:0000256" key="13">
    <source>
        <dbReference type="ARBA" id="ARBA00023136"/>
    </source>
</evidence>
<protein>
    <recommendedName>
        <fullName evidence="4">non-specific protein-tyrosine kinase</fullName>
        <ecNumber evidence="4">2.7.10.2</ecNumber>
    </recommendedName>
</protein>
<comment type="similarity">
    <text evidence="3">Belongs to the etk/wzc family.</text>
</comment>
<dbReference type="InterPro" id="IPR032807">
    <property type="entry name" value="GNVR"/>
</dbReference>
<dbReference type="GO" id="GO:0005524">
    <property type="term" value="F:ATP binding"/>
    <property type="evidence" value="ECO:0007669"/>
    <property type="project" value="UniProtKB-KW"/>
</dbReference>
<comment type="caution">
    <text evidence="21">The sequence shown here is derived from an EMBL/GenBank/DDBJ whole genome shotgun (WGS) entry which is preliminary data.</text>
</comment>
<evidence type="ECO:0000256" key="5">
    <source>
        <dbReference type="ARBA" id="ARBA00022475"/>
    </source>
</evidence>
<name>A0A506PHP7_9FLAO</name>
<feature type="transmembrane region" description="Helical" evidence="17">
    <location>
        <begin position="497"/>
        <end position="517"/>
    </location>
</feature>
<dbReference type="EC" id="2.7.10.2" evidence="4"/>
<dbReference type="GO" id="GO:0004715">
    <property type="term" value="F:non-membrane spanning protein tyrosine kinase activity"/>
    <property type="evidence" value="ECO:0007669"/>
    <property type="project" value="UniProtKB-EC"/>
</dbReference>
<evidence type="ECO:0000259" key="19">
    <source>
        <dbReference type="Pfam" id="PF13614"/>
    </source>
</evidence>
<dbReference type="Gene3D" id="3.40.50.300">
    <property type="entry name" value="P-loop containing nucleotide triphosphate hydrolases"/>
    <property type="match status" value="1"/>
</dbReference>
<keyword evidence="8 17" id="KW-0812">Transmembrane</keyword>
<keyword evidence="6" id="KW-0997">Cell inner membrane</keyword>
<accession>A0A506PHP7</accession>
<feature type="coiled-coil region" evidence="16">
    <location>
        <begin position="391"/>
        <end position="418"/>
    </location>
</feature>
<dbReference type="AlphaFoldDB" id="A0A506PHP7"/>
<dbReference type="RefSeq" id="WP_140990315.1">
    <property type="nucleotide sequence ID" value="NZ_VHIQ01000004.1"/>
</dbReference>
<dbReference type="NCBIfam" id="TIGR01007">
    <property type="entry name" value="eps_fam"/>
    <property type="match status" value="1"/>
</dbReference>
<dbReference type="GO" id="GO:0005886">
    <property type="term" value="C:plasma membrane"/>
    <property type="evidence" value="ECO:0007669"/>
    <property type="project" value="UniProtKB-SubCell"/>
</dbReference>
<evidence type="ECO:0000256" key="10">
    <source>
        <dbReference type="ARBA" id="ARBA00022777"/>
    </source>
</evidence>
<organism evidence="21 22">
    <name type="scientific">Paucihalobacter ruber</name>
    <dbReference type="NCBI Taxonomy" id="2567861"/>
    <lineage>
        <taxon>Bacteria</taxon>
        <taxon>Pseudomonadati</taxon>
        <taxon>Bacteroidota</taxon>
        <taxon>Flavobacteriia</taxon>
        <taxon>Flavobacteriales</taxon>
        <taxon>Flavobacteriaceae</taxon>
        <taxon>Paucihalobacter</taxon>
    </lineage>
</organism>
<keyword evidence="11" id="KW-0067">ATP-binding</keyword>
<dbReference type="InterPro" id="IPR003856">
    <property type="entry name" value="LPS_length_determ_N"/>
</dbReference>
<evidence type="ECO:0000256" key="6">
    <source>
        <dbReference type="ARBA" id="ARBA00022519"/>
    </source>
</evidence>
<evidence type="ECO:0000313" key="21">
    <source>
        <dbReference type="EMBL" id="TPV33353.1"/>
    </source>
</evidence>
<evidence type="ECO:0000256" key="14">
    <source>
        <dbReference type="ARBA" id="ARBA00023137"/>
    </source>
</evidence>
<keyword evidence="16" id="KW-0175">Coiled coil</keyword>
<evidence type="ECO:0000313" key="22">
    <source>
        <dbReference type="Proteomes" id="UP000317332"/>
    </source>
</evidence>
<gene>
    <name evidence="21" type="ORF">FJ651_09685</name>
</gene>
<keyword evidence="12 17" id="KW-1133">Transmembrane helix</keyword>
<dbReference type="PANTHER" id="PTHR32309">
    <property type="entry name" value="TYROSINE-PROTEIN KINASE"/>
    <property type="match status" value="1"/>
</dbReference>
<evidence type="ECO:0000256" key="8">
    <source>
        <dbReference type="ARBA" id="ARBA00022692"/>
    </source>
</evidence>
<sequence>MDKTGILKINEIKRGVELYMRYWKIILFCVILGIALAHVYLRYADYEYLAKATIQIKDDKQSQKLPSLSELTGGGIFSKENDKIKDETKVMLSRNLLHKVITDLDLNIQYYNQGKIKELELYKNPPLKISFFESDSIINKVDTTLYLKIKSPTEFLLFQDDGKTLFTQRDDNLGTIHTFGDRIKTGFGDMVITPNMEQFNAKNSNNLKIKLTSVPKLVNKYQRSILISTAEASSIVTLELQDKVPQKAIDILNKLVEAYNADVLADKEEVVRVTSEFINNRLEQVTSDLENVDLNAEDIQKRNRLTALNSQADLYLQSGRQTENQINEVSNRIELISFLESEATDDSKTSDVLPIVGIEDANVAQITRSHNELVAQRDRILNSSSEKNPIVIKLNNQIDALKSNLQASLRNMKETSQMTLDNLYREDARIRGQLYAAPTKERQFKEIQRQQGIKESLYLYLLEKREESAIMLGMYTSSAKIIDNAYSNYMPVAPKSMFTYLASVLLGLAIPIGFIYARNLLDTKIYHKDDIQEILDIPYIGEIPKTSRKEHLIKKVDYSPKAEAFRIVRSNLDFMLKSVTGRSKIIFVTSTKAQEGKSHTSTNIAHSISFSEKRVLLIEMDIRVPKILHYLKLDSTNIKGLSDYIADKSLKPDDVIYKMKDNKFLDIIPSGTIPPNPSELLMSKRVDELFKYFDDKYEYIIVDTSAVGIVSDTLLVAHHADAFVYVVSANDIDKRLLAHVAQPLYNEKRLPNMTFLLNGTEGGSTGYGYGYGYGYGSDKKKPWYKTLFS</sequence>
<evidence type="ECO:0000256" key="3">
    <source>
        <dbReference type="ARBA" id="ARBA00008883"/>
    </source>
</evidence>
<evidence type="ECO:0000259" key="18">
    <source>
        <dbReference type="Pfam" id="PF02706"/>
    </source>
</evidence>
<evidence type="ECO:0000256" key="12">
    <source>
        <dbReference type="ARBA" id="ARBA00022989"/>
    </source>
</evidence>
<feature type="transmembrane region" description="Helical" evidence="17">
    <location>
        <begin position="21"/>
        <end position="41"/>
    </location>
</feature>
<keyword evidence="5" id="KW-1003">Cell membrane</keyword>
<evidence type="ECO:0000256" key="9">
    <source>
        <dbReference type="ARBA" id="ARBA00022741"/>
    </source>
</evidence>
<evidence type="ECO:0000256" key="4">
    <source>
        <dbReference type="ARBA" id="ARBA00011903"/>
    </source>
</evidence>
<comment type="catalytic activity">
    <reaction evidence="15">
        <text>L-tyrosyl-[protein] + ATP = O-phospho-L-tyrosyl-[protein] + ADP + H(+)</text>
        <dbReference type="Rhea" id="RHEA:10596"/>
        <dbReference type="Rhea" id="RHEA-COMP:10136"/>
        <dbReference type="Rhea" id="RHEA-COMP:20101"/>
        <dbReference type="ChEBI" id="CHEBI:15378"/>
        <dbReference type="ChEBI" id="CHEBI:30616"/>
        <dbReference type="ChEBI" id="CHEBI:46858"/>
        <dbReference type="ChEBI" id="CHEBI:61978"/>
        <dbReference type="ChEBI" id="CHEBI:456216"/>
        <dbReference type="EC" id="2.7.10.2"/>
    </reaction>
</comment>
<evidence type="ECO:0000256" key="17">
    <source>
        <dbReference type="SAM" id="Phobius"/>
    </source>
</evidence>
<comment type="similarity">
    <text evidence="2">Belongs to the CpsD/CapB family.</text>
</comment>
<evidence type="ECO:0000256" key="7">
    <source>
        <dbReference type="ARBA" id="ARBA00022679"/>
    </source>
</evidence>
<dbReference type="CDD" id="cd05387">
    <property type="entry name" value="BY-kinase"/>
    <property type="match status" value="1"/>
</dbReference>
<dbReference type="InterPro" id="IPR027417">
    <property type="entry name" value="P-loop_NTPase"/>
</dbReference>
<evidence type="ECO:0000259" key="20">
    <source>
        <dbReference type="Pfam" id="PF13807"/>
    </source>
</evidence>
<keyword evidence="9" id="KW-0547">Nucleotide-binding</keyword>
<evidence type="ECO:0000256" key="1">
    <source>
        <dbReference type="ARBA" id="ARBA00004429"/>
    </source>
</evidence>
<dbReference type="InterPro" id="IPR025669">
    <property type="entry name" value="AAA_dom"/>
</dbReference>
<comment type="subcellular location">
    <subcellularLocation>
        <location evidence="1">Cell inner membrane</location>
        <topology evidence="1">Multi-pass membrane protein</topology>
    </subcellularLocation>
</comment>
<keyword evidence="7 21" id="KW-0808">Transferase</keyword>
<dbReference type="PANTHER" id="PTHR32309:SF13">
    <property type="entry name" value="FERRIC ENTEROBACTIN TRANSPORT PROTEIN FEPE"/>
    <property type="match status" value="1"/>
</dbReference>
<keyword evidence="22" id="KW-1185">Reference proteome</keyword>
<reference evidence="21 22" key="1">
    <citation type="submission" date="2019-06" db="EMBL/GenBank/DDBJ databases">
        <title>Flavobacteriaceae Paucihalobacterium erythroidium CWB-1, complete genome.</title>
        <authorList>
            <person name="Wu S."/>
        </authorList>
    </citation>
    <scope>NUCLEOTIDE SEQUENCE [LARGE SCALE GENOMIC DNA]</scope>
    <source>
        <strain evidence="21 22">CWB-1</strain>
    </source>
</reference>
<dbReference type="InterPro" id="IPR005702">
    <property type="entry name" value="Wzc-like_C"/>
</dbReference>
<evidence type="ECO:0000256" key="15">
    <source>
        <dbReference type="ARBA" id="ARBA00051245"/>
    </source>
</evidence>
<dbReference type="InterPro" id="IPR050445">
    <property type="entry name" value="Bact_polysacc_biosynth/exp"/>
</dbReference>
<proteinExistence type="inferred from homology"/>
<evidence type="ECO:0000256" key="16">
    <source>
        <dbReference type="SAM" id="Coils"/>
    </source>
</evidence>
<feature type="domain" description="Tyrosine-protein kinase G-rich" evidence="20">
    <location>
        <begin position="447"/>
        <end position="519"/>
    </location>
</feature>
<keyword evidence="14" id="KW-0829">Tyrosine-protein kinase</keyword>
<dbReference type="Proteomes" id="UP000317332">
    <property type="component" value="Unassembled WGS sequence"/>
</dbReference>